<evidence type="ECO:0000256" key="1">
    <source>
        <dbReference type="ARBA" id="ARBA00022527"/>
    </source>
</evidence>
<feature type="domain" description="Serine-threonine/tyrosine-protein kinase catalytic" evidence="6">
    <location>
        <begin position="4"/>
        <end position="67"/>
    </location>
</feature>
<dbReference type="EMBL" id="JAVXUP010002997">
    <property type="protein sequence ID" value="KAK3000486.1"/>
    <property type="molecule type" value="Genomic_DNA"/>
</dbReference>
<protein>
    <recommendedName>
        <fullName evidence="6">Serine-threonine/tyrosine-protein kinase catalytic domain-containing protein</fullName>
    </recommendedName>
</protein>
<evidence type="ECO:0000259" key="6">
    <source>
        <dbReference type="Pfam" id="PF07714"/>
    </source>
</evidence>
<keyword evidence="1" id="KW-0723">Serine/threonine-protein kinase</keyword>
<dbReference type="GO" id="GO:0005524">
    <property type="term" value="F:ATP binding"/>
    <property type="evidence" value="ECO:0007669"/>
    <property type="project" value="UniProtKB-KW"/>
</dbReference>
<evidence type="ECO:0000256" key="5">
    <source>
        <dbReference type="ARBA" id="ARBA00022840"/>
    </source>
</evidence>
<sequence length="183" mass="20949">GRLQNGQEIAVKRLSKGSGQGELEFKTKIFGKLQHKNLVRLLGFCLEKTERLLIYEFVFNPSLDIVLFGTVWQYWREGAGSNLIDLALKVDSGSIRDIIRCIHIGALCVQKDERLDRLWLQLFSCSVAPQSPSRCLQKLHFLCSLASIQNFHCLANIVWGLKIPVNQHVHLLIFDEMRLQFLS</sequence>
<reference evidence="7" key="1">
    <citation type="submission" date="2022-12" db="EMBL/GenBank/DDBJ databases">
        <title>Draft genome assemblies for two species of Escallonia (Escalloniales).</title>
        <authorList>
            <person name="Chanderbali A."/>
            <person name="Dervinis C."/>
            <person name="Anghel I."/>
            <person name="Soltis D."/>
            <person name="Soltis P."/>
            <person name="Zapata F."/>
        </authorList>
    </citation>
    <scope>NUCLEOTIDE SEQUENCE</scope>
    <source>
        <strain evidence="7">UCBG64.0493</strain>
        <tissue evidence="7">Leaf</tissue>
    </source>
</reference>
<gene>
    <name evidence="7" type="ORF">RJ639_021035</name>
</gene>
<dbReference type="Gene3D" id="3.30.200.20">
    <property type="entry name" value="Phosphorylase Kinase, domain 1"/>
    <property type="match status" value="1"/>
</dbReference>
<evidence type="ECO:0000256" key="2">
    <source>
        <dbReference type="ARBA" id="ARBA00022679"/>
    </source>
</evidence>
<name>A0AA88V2M9_9ASTE</name>
<keyword evidence="4" id="KW-0418">Kinase</keyword>
<dbReference type="SUPFAM" id="SSF56112">
    <property type="entry name" value="Protein kinase-like (PK-like)"/>
    <property type="match status" value="1"/>
</dbReference>
<proteinExistence type="predicted"/>
<dbReference type="GO" id="GO:0004674">
    <property type="term" value="F:protein serine/threonine kinase activity"/>
    <property type="evidence" value="ECO:0007669"/>
    <property type="project" value="UniProtKB-KW"/>
</dbReference>
<keyword evidence="3" id="KW-0547">Nucleotide-binding</keyword>
<keyword evidence="8" id="KW-1185">Reference proteome</keyword>
<keyword evidence="5" id="KW-0067">ATP-binding</keyword>
<dbReference type="Pfam" id="PF07714">
    <property type="entry name" value="PK_Tyr_Ser-Thr"/>
    <property type="match status" value="1"/>
</dbReference>
<dbReference type="PANTHER" id="PTHR27002">
    <property type="entry name" value="RECEPTOR-LIKE SERINE/THREONINE-PROTEIN KINASE SD1-8"/>
    <property type="match status" value="1"/>
</dbReference>
<evidence type="ECO:0000256" key="4">
    <source>
        <dbReference type="ARBA" id="ARBA00022777"/>
    </source>
</evidence>
<dbReference type="GO" id="GO:0005886">
    <property type="term" value="C:plasma membrane"/>
    <property type="evidence" value="ECO:0007669"/>
    <property type="project" value="TreeGrafter"/>
</dbReference>
<accession>A0AA88V2M9</accession>
<dbReference type="Proteomes" id="UP001188597">
    <property type="component" value="Unassembled WGS sequence"/>
</dbReference>
<organism evidence="7 8">
    <name type="scientific">Escallonia herrerae</name>
    <dbReference type="NCBI Taxonomy" id="1293975"/>
    <lineage>
        <taxon>Eukaryota</taxon>
        <taxon>Viridiplantae</taxon>
        <taxon>Streptophyta</taxon>
        <taxon>Embryophyta</taxon>
        <taxon>Tracheophyta</taxon>
        <taxon>Spermatophyta</taxon>
        <taxon>Magnoliopsida</taxon>
        <taxon>eudicotyledons</taxon>
        <taxon>Gunneridae</taxon>
        <taxon>Pentapetalae</taxon>
        <taxon>asterids</taxon>
        <taxon>campanulids</taxon>
        <taxon>Escalloniales</taxon>
        <taxon>Escalloniaceae</taxon>
        <taxon>Escallonia</taxon>
    </lineage>
</organism>
<feature type="non-terminal residue" evidence="7">
    <location>
        <position position="1"/>
    </location>
</feature>
<dbReference type="PANTHER" id="PTHR27002:SF1104">
    <property type="entry name" value="CYSTEINE-RICH RECEPTOR-LIKE PROTEIN KINASE 27-RELATED"/>
    <property type="match status" value="1"/>
</dbReference>
<keyword evidence="2" id="KW-0808">Transferase</keyword>
<evidence type="ECO:0000313" key="8">
    <source>
        <dbReference type="Proteomes" id="UP001188597"/>
    </source>
</evidence>
<comment type="caution">
    <text evidence="7">The sequence shown here is derived from an EMBL/GenBank/DDBJ whole genome shotgun (WGS) entry which is preliminary data.</text>
</comment>
<dbReference type="AlphaFoldDB" id="A0AA88V2M9"/>
<dbReference type="InterPro" id="IPR011009">
    <property type="entry name" value="Kinase-like_dom_sf"/>
</dbReference>
<evidence type="ECO:0000256" key="3">
    <source>
        <dbReference type="ARBA" id="ARBA00022741"/>
    </source>
</evidence>
<dbReference type="InterPro" id="IPR001245">
    <property type="entry name" value="Ser-Thr/Tyr_kinase_cat_dom"/>
</dbReference>
<evidence type="ECO:0000313" key="7">
    <source>
        <dbReference type="EMBL" id="KAK3000486.1"/>
    </source>
</evidence>